<dbReference type="EMBL" id="CP072643">
    <property type="protein sequence ID" value="QUV95756.1"/>
    <property type="molecule type" value="Genomic_DNA"/>
</dbReference>
<organism evidence="2 3">
    <name type="scientific">Chloracidobacterium sp. N</name>
    <dbReference type="NCBI Taxonomy" id="2821540"/>
    <lineage>
        <taxon>Bacteria</taxon>
        <taxon>Pseudomonadati</taxon>
        <taxon>Acidobacteriota</taxon>
        <taxon>Terriglobia</taxon>
        <taxon>Terriglobales</taxon>
        <taxon>Acidobacteriaceae</taxon>
        <taxon>Chloracidobacterium</taxon>
        <taxon>Chloracidobacterium aggregatum</taxon>
    </lineage>
</organism>
<dbReference type="Proteomes" id="UP000677668">
    <property type="component" value="Chromosome 2"/>
</dbReference>
<proteinExistence type="predicted"/>
<keyword evidence="2" id="KW-0223">Dioxygenase</keyword>
<keyword evidence="3" id="KW-1185">Reference proteome</keyword>
<dbReference type="Gene3D" id="2.60.120.620">
    <property type="entry name" value="q2cbj1_9rhob like domain"/>
    <property type="match status" value="1"/>
</dbReference>
<comment type="cofactor">
    <cofactor evidence="1">
        <name>Fe(2+)</name>
        <dbReference type="ChEBI" id="CHEBI:29033"/>
    </cofactor>
</comment>
<dbReference type="InterPro" id="IPR008775">
    <property type="entry name" value="Phytyl_CoA_dOase-like"/>
</dbReference>
<sequence length="335" mass="38323">MLGSWLKTFLPGRRSIPDKAAEPDFDPQTLPWIDRPEADLEGYLRGLSKAEQDMFGPALRSWRDLGYAIFPQAVSHELIDAYLADIEELYAQRRWRALVLGESFGVQPVQALSRETLEGEHHLRLMDFHNHSVAGKKLALNAKAVTFLRHVFQDEVVAMQSLTFIHGSEQWTHQDFPYVVAQIPSHLAASWIALEDVHPDAGPLGYFPGSHRLPKFNFGNGLFLTPESPLREDAFREHLERHCAARGIERQVFLPRKGDMFVWHAALAHGGTKVNNPNLTRKSFVTHYSSLRAYPRDRRAPEVIPRRWTWNGAHLYENPLLPEEENAFRRGEAVE</sequence>
<dbReference type="Pfam" id="PF05721">
    <property type="entry name" value="PhyH"/>
    <property type="match status" value="1"/>
</dbReference>
<reference evidence="2 3" key="1">
    <citation type="submission" date="2021-03" db="EMBL/GenBank/DDBJ databases">
        <title>Genomic and phenotypic characterization of Chloracidobacterium isolates provides evidence for multiple species.</title>
        <authorList>
            <person name="Saini M.K."/>
            <person name="Costas A.M.G."/>
            <person name="Tank M."/>
            <person name="Bryant D.A."/>
        </authorList>
    </citation>
    <scope>NUCLEOTIDE SEQUENCE [LARGE SCALE GENOMIC DNA]</scope>
    <source>
        <strain evidence="2 3">N</strain>
    </source>
</reference>
<gene>
    <name evidence="2" type="ORF">J8C05_13140</name>
</gene>
<name>A0ABX8B832_9BACT</name>
<dbReference type="PANTHER" id="PTHR20883:SF48">
    <property type="entry name" value="ECTOINE DIOXYGENASE"/>
    <property type="match status" value="1"/>
</dbReference>
<evidence type="ECO:0000313" key="3">
    <source>
        <dbReference type="Proteomes" id="UP000677668"/>
    </source>
</evidence>
<protein>
    <submittedName>
        <fullName evidence="2">Phytanoyl-CoA dioxygenase family protein</fullName>
    </submittedName>
</protein>
<dbReference type="SUPFAM" id="SSF51197">
    <property type="entry name" value="Clavaminate synthase-like"/>
    <property type="match status" value="1"/>
</dbReference>
<accession>A0ABX8B832</accession>
<keyword evidence="2" id="KW-0560">Oxidoreductase</keyword>
<dbReference type="RefSeq" id="WP_211423960.1">
    <property type="nucleotide sequence ID" value="NZ_CP072643.1"/>
</dbReference>
<evidence type="ECO:0000256" key="1">
    <source>
        <dbReference type="ARBA" id="ARBA00001954"/>
    </source>
</evidence>
<evidence type="ECO:0000313" key="2">
    <source>
        <dbReference type="EMBL" id="QUV95756.1"/>
    </source>
</evidence>
<dbReference type="PANTHER" id="PTHR20883">
    <property type="entry name" value="PHYTANOYL-COA DIOXYGENASE DOMAIN CONTAINING 1"/>
    <property type="match status" value="1"/>
</dbReference>
<dbReference type="GO" id="GO:0051213">
    <property type="term" value="F:dioxygenase activity"/>
    <property type="evidence" value="ECO:0007669"/>
    <property type="project" value="UniProtKB-KW"/>
</dbReference>